<proteinExistence type="predicted"/>
<sequence length="309" mass="33927">MRKWVPACWLSLFSVVAAQSSGVPPTPDEVKSARQILIDPKQEISKLAQFIFGKNGGNRLFYLPTHDEPATPATWGFKYEDVQFDSRDGTRLHGWFLPARGKVDKGTIVFSHGNAGSMGHHLGFVMWLVEAGYDVFTYDYRGFGKSAGQVDRRGMLDDVQAAFAYVSERPGVDPHRIISFGHSLGGAKSITALAEKHIPGLRAVIVDGAFASYKSMALIVGGQIGANIVSDDWAPENFISKIAPVPLLVVHGDQDEVVPVSQGLRLFELAHEPKTLFEVKDGHHGDSLLRDDGAYRQRLLDWLAKVMDG</sequence>
<evidence type="ECO:0000259" key="2">
    <source>
        <dbReference type="Pfam" id="PF12146"/>
    </source>
</evidence>
<feature type="signal peptide" evidence="1">
    <location>
        <begin position="1"/>
        <end position="18"/>
    </location>
</feature>
<name>A0A934SBJ7_9BACT</name>
<feature type="domain" description="Serine aminopeptidase S33" evidence="2">
    <location>
        <begin position="105"/>
        <end position="214"/>
    </location>
</feature>
<reference evidence="3" key="1">
    <citation type="submission" date="2021-01" db="EMBL/GenBank/DDBJ databases">
        <title>Modified the classification status of verrucomicrobia.</title>
        <authorList>
            <person name="Feng X."/>
        </authorList>
    </citation>
    <scope>NUCLEOTIDE SEQUENCE</scope>
    <source>
        <strain evidence="3">KCTC 22041</strain>
    </source>
</reference>
<dbReference type="EMBL" id="JAENIJ010000015">
    <property type="protein sequence ID" value="MBK1882894.1"/>
    <property type="molecule type" value="Genomic_DNA"/>
</dbReference>
<dbReference type="PANTHER" id="PTHR12277:SF81">
    <property type="entry name" value="PROTEIN ABHD13"/>
    <property type="match status" value="1"/>
</dbReference>
<dbReference type="Pfam" id="PF12146">
    <property type="entry name" value="Hydrolase_4"/>
    <property type="match status" value="1"/>
</dbReference>
<keyword evidence="3" id="KW-0378">Hydrolase</keyword>
<organism evidence="3 4">
    <name type="scientific">Luteolibacter pohnpeiensis</name>
    <dbReference type="NCBI Taxonomy" id="454153"/>
    <lineage>
        <taxon>Bacteria</taxon>
        <taxon>Pseudomonadati</taxon>
        <taxon>Verrucomicrobiota</taxon>
        <taxon>Verrucomicrobiia</taxon>
        <taxon>Verrucomicrobiales</taxon>
        <taxon>Verrucomicrobiaceae</taxon>
        <taxon>Luteolibacter</taxon>
    </lineage>
</organism>
<protein>
    <submittedName>
        <fullName evidence="3">Alpha/beta hydrolase</fullName>
    </submittedName>
</protein>
<feature type="chain" id="PRO_5038095775" evidence="1">
    <location>
        <begin position="19"/>
        <end position="309"/>
    </location>
</feature>
<comment type="caution">
    <text evidence="3">The sequence shown here is derived from an EMBL/GenBank/DDBJ whole genome shotgun (WGS) entry which is preliminary data.</text>
</comment>
<keyword evidence="4" id="KW-1185">Reference proteome</keyword>
<evidence type="ECO:0000256" key="1">
    <source>
        <dbReference type="SAM" id="SignalP"/>
    </source>
</evidence>
<dbReference type="AlphaFoldDB" id="A0A934SBJ7"/>
<dbReference type="RefSeq" id="WP_200270469.1">
    <property type="nucleotide sequence ID" value="NZ_JAENIJ010000015.1"/>
</dbReference>
<dbReference type="SUPFAM" id="SSF53474">
    <property type="entry name" value="alpha/beta-Hydrolases"/>
    <property type="match status" value="1"/>
</dbReference>
<dbReference type="InterPro" id="IPR029058">
    <property type="entry name" value="AB_hydrolase_fold"/>
</dbReference>
<gene>
    <name evidence="3" type="ORF">JIN85_10735</name>
</gene>
<keyword evidence="1" id="KW-0732">Signal</keyword>
<evidence type="ECO:0000313" key="4">
    <source>
        <dbReference type="Proteomes" id="UP000603141"/>
    </source>
</evidence>
<accession>A0A934SBJ7</accession>
<dbReference type="InterPro" id="IPR022742">
    <property type="entry name" value="Hydrolase_4"/>
</dbReference>
<dbReference type="GO" id="GO:0016787">
    <property type="term" value="F:hydrolase activity"/>
    <property type="evidence" value="ECO:0007669"/>
    <property type="project" value="UniProtKB-KW"/>
</dbReference>
<dbReference type="Proteomes" id="UP000603141">
    <property type="component" value="Unassembled WGS sequence"/>
</dbReference>
<dbReference type="PANTHER" id="PTHR12277">
    <property type="entry name" value="ALPHA/BETA HYDROLASE DOMAIN-CONTAINING PROTEIN"/>
    <property type="match status" value="1"/>
</dbReference>
<dbReference type="Gene3D" id="3.40.50.1820">
    <property type="entry name" value="alpha/beta hydrolase"/>
    <property type="match status" value="1"/>
</dbReference>
<evidence type="ECO:0000313" key="3">
    <source>
        <dbReference type="EMBL" id="MBK1882894.1"/>
    </source>
</evidence>